<protein>
    <submittedName>
        <fullName evidence="2">Uncharacterized protein</fullName>
    </submittedName>
</protein>
<comment type="caution">
    <text evidence="2">The sequence shown here is derived from an EMBL/GenBank/DDBJ whole genome shotgun (WGS) entry which is preliminary data.</text>
</comment>
<dbReference type="EMBL" id="BGPR01178401">
    <property type="protein sequence ID" value="GBM54514.1"/>
    <property type="molecule type" value="Genomic_DNA"/>
</dbReference>
<dbReference type="EMBL" id="BGPR01178370">
    <property type="protein sequence ID" value="GBM54416.1"/>
    <property type="molecule type" value="Genomic_DNA"/>
</dbReference>
<gene>
    <name evidence="2" type="ORF">AVEN_216275_1</name>
    <name evidence="1" type="ORF">AVEN_42561_1</name>
</gene>
<reference evidence="2 3" key="1">
    <citation type="journal article" date="2019" name="Sci. Rep.">
        <title>Orb-weaving spider Araneus ventricosus genome elucidates the spidroin gene catalogue.</title>
        <authorList>
            <person name="Kono N."/>
            <person name="Nakamura H."/>
            <person name="Ohtoshi R."/>
            <person name="Moran D.A.P."/>
            <person name="Shinohara A."/>
            <person name="Yoshida Y."/>
            <person name="Fujiwara M."/>
            <person name="Mori M."/>
            <person name="Tomita M."/>
            <person name="Arakawa K."/>
        </authorList>
    </citation>
    <scope>NUCLEOTIDE SEQUENCE [LARGE SCALE GENOMIC DNA]</scope>
</reference>
<proteinExistence type="predicted"/>
<dbReference type="AlphaFoldDB" id="A0A4Y2GQW5"/>
<evidence type="ECO:0000313" key="1">
    <source>
        <dbReference type="EMBL" id="GBM54416.1"/>
    </source>
</evidence>
<evidence type="ECO:0000313" key="3">
    <source>
        <dbReference type="Proteomes" id="UP000499080"/>
    </source>
</evidence>
<sequence length="81" mass="9397">MTALRYANPSITSHCDPLPPPSPISSVMKQPKLSTRNYSLRFYGTAVQMREWILVRFKLGIHEEARLYHLSQDRLFPPIQV</sequence>
<accession>A0A4Y2GQW5</accession>
<keyword evidence="3" id="KW-1185">Reference proteome</keyword>
<name>A0A4Y2GQW5_ARAVE</name>
<evidence type="ECO:0000313" key="2">
    <source>
        <dbReference type="EMBL" id="GBM54514.1"/>
    </source>
</evidence>
<dbReference type="Proteomes" id="UP000499080">
    <property type="component" value="Unassembled WGS sequence"/>
</dbReference>
<organism evidence="2 3">
    <name type="scientific">Araneus ventricosus</name>
    <name type="common">Orbweaver spider</name>
    <name type="synonym">Epeira ventricosa</name>
    <dbReference type="NCBI Taxonomy" id="182803"/>
    <lineage>
        <taxon>Eukaryota</taxon>
        <taxon>Metazoa</taxon>
        <taxon>Ecdysozoa</taxon>
        <taxon>Arthropoda</taxon>
        <taxon>Chelicerata</taxon>
        <taxon>Arachnida</taxon>
        <taxon>Araneae</taxon>
        <taxon>Araneomorphae</taxon>
        <taxon>Entelegynae</taxon>
        <taxon>Araneoidea</taxon>
        <taxon>Araneidae</taxon>
        <taxon>Araneus</taxon>
    </lineage>
</organism>